<dbReference type="OrthoDB" id="10019645at2759"/>
<evidence type="ECO:0000313" key="3">
    <source>
        <dbReference type="EMBL" id="CAF3509470.1"/>
    </source>
</evidence>
<gene>
    <name evidence="1" type="ORF">JYZ213_LOCUS28561</name>
    <name evidence="4" type="ORF">OKA104_LOCUS18013</name>
    <name evidence="3" type="ORF">OXD698_LOCUS1789</name>
    <name evidence="2" type="ORF">VCS650_LOCUS29111</name>
</gene>
<evidence type="ECO:0000313" key="4">
    <source>
        <dbReference type="EMBL" id="CAF3792839.1"/>
    </source>
</evidence>
<dbReference type="EMBL" id="CAJOAZ010000054">
    <property type="protein sequence ID" value="CAF3509470.1"/>
    <property type="molecule type" value="Genomic_DNA"/>
</dbReference>
<organism evidence="1 5">
    <name type="scientific">Adineta steineri</name>
    <dbReference type="NCBI Taxonomy" id="433720"/>
    <lineage>
        <taxon>Eukaryota</taxon>
        <taxon>Metazoa</taxon>
        <taxon>Spiralia</taxon>
        <taxon>Gnathifera</taxon>
        <taxon>Rotifera</taxon>
        <taxon>Eurotatoria</taxon>
        <taxon>Bdelloidea</taxon>
        <taxon>Adinetida</taxon>
        <taxon>Adinetidae</taxon>
        <taxon>Adineta</taxon>
    </lineage>
</organism>
<dbReference type="AlphaFoldDB" id="A0A814YKV8"/>
<dbReference type="EMBL" id="CAJNON010000443">
    <property type="protein sequence ID" value="CAF1265398.1"/>
    <property type="molecule type" value="Genomic_DNA"/>
</dbReference>
<proteinExistence type="predicted"/>
<dbReference type="Proteomes" id="UP000663845">
    <property type="component" value="Unassembled WGS sequence"/>
</dbReference>
<comment type="caution">
    <text evidence="1">The sequence shown here is derived from an EMBL/GenBank/DDBJ whole genome shotgun (WGS) entry which is preliminary data.</text>
</comment>
<dbReference type="EMBL" id="CAJOAY010001098">
    <property type="protein sequence ID" value="CAF3792839.1"/>
    <property type="molecule type" value="Genomic_DNA"/>
</dbReference>
<dbReference type="EMBL" id="CAJNOG010000418">
    <property type="protein sequence ID" value="CAF1231345.1"/>
    <property type="molecule type" value="Genomic_DNA"/>
</dbReference>
<dbReference type="Proteomes" id="UP000663844">
    <property type="component" value="Unassembled WGS sequence"/>
</dbReference>
<dbReference type="Proteomes" id="UP000663881">
    <property type="component" value="Unassembled WGS sequence"/>
</dbReference>
<dbReference type="Proteomes" id="UP000663891">
    <property type="component" value="Unassembled WGS sequence"/>
</dbReference>
<evidence type="ECO:0000313" key="2">
    <source>
        <dbReference type="EMBL" id="CAF1265398.1"/>
    </source>
</evidence>
<protein>
    <submittedName>
        <fullName evidence="1">Uncharacterized protein</fullName>
    </submittedName>
</protein>
<accession>A0A814YKV8</accession>
<sequence length="185" mass="20786">MALQDLSSANLLTVNEATNEKFEEVDAEGGTLLLDNGRRCESAKYRIPGFAQGSDSYSSGIHCIRFKVLRGVLFVGIRSRNLPVQPFADGECRTYIRNSCTCGWYNNGPSIVHGKLENNGRDMSSNNNDTFVLTLNCDERRLSIMFPNGSLHDEMEVDLLRTPFPWRFCIEFTRLGGCLSLIYTL</sequence>
<reference evidence="1" key="1">
    <citation type="submission" date="2021-02" db="EMBL/GenBank/DDBJ databases">
        <authorList>
            <person name="Nowell W R."/>
        </authorList>
    </citation>
    <scope>NUCLEOTIDE SEQUENCE</scope>
</reference>
<evidence type="ECO:0000313" key="5">
    <source>
        <dbReference type="Proteomes" id="UP000663845"/>
    </source>
</evidence>
<name>A0A814YKV8_9BILA</name>
<evidence type="ECO:0000313" key="1">
    <source>
        <dbReference type="EMBL" id="CAF1231345.1"/>
    </source>
</evidence>